<dbReference type="EMBL" id="JQBR01000005">
    <property type="protein sequence ID" value="KRN66292.1"/>
    <property type="molecule type" value="Genomic_DNA"/>
</dbReference>
<keyword evidence="2 8" id="KW-0813">Transport</keyword>
<dbReference type="PANTHER" id="PTHR33989">
    <property type="match status" value="1"/>
</dbReference>
<feature type="transmembrane region" description="Helical" evidence="9">
    <location>
        <begin position="403"/>
        <end position="422"/>
    </location>
</feature>
<organism evidence="11 12">
    <name type="scientific">Pediococcus cellicola</name>
    <dbReference type="NCBI Taxonomy" id="319652"/>
    <lineage>
        <taxon>Bacteria</taxon>
        <taxon>Bacillati</taxon>
        <taxon>Bacillota</taxon>
        <taxon>Bacilli</taxon>
        <taxon>Lactobacillales</taxon>
        <taxon>Lactobacillaceae</taxon>
        <taxon>Pediococcus</taxon>
    </lineage>
</organism>
<accession>A0A0R2IX38</accession>
<dbReference type="PROSITE" id="PS51105">
    <property type="entry name" value="PTS_EIIC_TYPE_3"/>
    <property type="match status" value="1"/>
</dbReference>
<keyword evidence="4 8" id="KW-0762">Sugar transport</keyword>
<dbReference type="GO" id="GO:0009401">
    <property type="term" value="P:phosphoenolpyruvate-dependent sugar phosphotransferase system"/>
    <property type="evidence" value="ECO:0007669"/>
    <property type="project" value="InterPro"/>
</dbReference>
<dbReference type="InterPro" id="IPR004796">
    <property type="entry name" value="PTS_IIC_cello"/>
</dbReference>
<evidence type="ECO:0000259" key="10">
    <source>
        <dbReference type="PROSITE" id="PS51105"/>
    </source>
</evidence>
<feature type="domain" description="PTS EIIC type-3" evidence="10">
    <location>
        <begin position="16"/>
        <end position="421"/>
    </location>
</feature>
<proteinExistence type="predicted"/>
<evidence type="ECO:0000256" key="9">
    <source>
        <dbReference type="SAM" id="Phobius"/>
    </source>
</evidence>
<sequence length="451" mass="49764">MDKEALLIMKSIQSFMESKFIPIATRISNIRWIQAISRGTMSLMGVIVVGAIFSLLGSVNIPVYQTFLKNTGINTLLSFIPAVTINAIALYMVFLIAYQAARIFGHKEASVNIGIIALVAFLVLIPLKIEQPKGALQASNIMNLNYIGSQGAFTAIITAMIVTSIYIWIINRNWTIKMPEGVPPQVSNAFIDIIPAFIVLLIFSLIRWGFSLTSYVSATDFIYKILQTPIQTLTGSLPAFLILIIIAQLLWFFGIHGSFTILPILMPIWIGYIGQNMAAYKAGQAIPHMFNIEMYNMLCIGGAGGTLGFVIVMLIFAKSVQYKKMARLVILPGLFNINEPLIFGLPIILNPILFLPFVFTPIIILLLGYVLMKTGIVGVPIGLFLPSSTPIVFSGILQGSWSYAIWQVVATFISCLTYYPFFKILDKKAVQEEITNSGVVKNGGLINDDKR</sequence>
<feature type="transmembrane region" description="Helical" evidence="9">
    <location>
        <begin position="189"/>
        <end position="210"/>
    </location>
</feature>
<dbReference type="Pfam" id="PF02378">
    <property type="entry name" value="PTS_EIIC"/>
    <property type="match status" value="1"/>
</dbReference>
<gene>
    <name evidence="11" type="ORF">IV80_GL001542</name>
</gene>
<feature type="transmembrane region" description="Helical" evidence="9">
    <location>
        <begin position="76"/>
        <end position="97"/>
    </location>
</feature>
<keyword evidence="11" id="KW-0808">Transferase</keyword>
<dbReference type="OrthoDB" id="1550290at2"/>
<keyword evidence="3 8" id="KW-1003">Cell membrane</keyword>
<dbReference type="GO" id="GO:1901264">
    <property type="term" value="P:carbohydrate derivative transport"/>
    <property type="evidence" value="ECO:0007669"/>
    <property type="project" value="TreeGrafter"/>
</dbReference>
<name>A0A0R2IX38_9LACO</name>
<dbReference type="InterPro" id="IPR051088">
    <property type="entry name" value="PTS_Sugar-EIIC/EIIB"/>
</dbReference>
<dbReference type="STRING" id="319652.IV80_GL001542"/>
<evidence type="ECO:0000313" key="12">
    <source>
        <dbReference type="Proteomes" id="UP000051568"/>
    </source>
</evidence>
<dbReference type="InterPro" id="IPR003352">
    <property type="entry name" value="PTS_EIIC"/>
</dbReference>
<feature type="transmembrane region" description="Helical" evidence="9">
    <location>
        <begin position="379"/>
        <end position="397"/>
    </location>
</feature>
<feature type="transmembrane region" description="Helical" evidence="9">
    <location>
        <begin position="354"/>
        <end position="372"/>
    </location>
</feature>
<keyword evidence="7 8" id="KW-0472">Membrane</keyword>
<dbReference type="PANTHER" id="PTHR33989:SF4">
    <property type="entry name" value="PTS SYSTEM N,N'-DIACETYLCHITOBIOSE-SPECIFIC EIIC COMPONENT"/>
    <property type="match status" value="1"/>
</dbReference>
<keyword evidence="6 9" id="KW-1133">Transmembrane helix</keyword>
<dbReference type="InterPro" id="IPR004501">
    <property type="entry name" value="PTS_EIIC_3"/>
</dbReference>
<evidence type="ECO:0000256" key="5">
    <source>
        <dbReference type="ARBA" id="ARBA00022692"/>
    </source>
</evidence>
<evidence type="ECO:0000256" key="7">
    <source>
        <dbReference type="ARBA" id="ARBA00023136"/>
    </source>
</evidence>
<feature type="transmembrane region" description="Helical" evidence="9">
    <location>
        <begin position="147"/>
        <end position="169"/>
    </location>
</feature>
<feature type="transmembrane region" description="Helical" evidence="9">
    <location>
        <begin position="41"/>
        <end position="64"/>
    </location>
</feature>
<evidence type="ECO:0000256" key="3">
    <source>
        <dbReference type="ARBA" id="ARBA00022475"/>
    </source>
</evidence>
<feature type="transmembrane region" description="Helical" evidence="9">
    <location>
        <begin position="259"/>
        <end position="275"/>
    </location>
</feature>
<feature type="transmembrane region" description="Helical" evidence="9">
    <location>
        <begin position="230"/>
        <end position="252"/>
    </location>
</feature>
<reference evidence="11 12" key="1">
    <citation type="journal article" date="2015" name="Genome Announc.">
        <title>Expanding the biotechnology potential of lactobacilli through comparative genomics of 213 strains and associated genera.</title>
        <authorList>
            <person name="Sun Z."/>
            <person name="Harris H.M."/>
            <person name="McCann A."/>
            <person name="Guo C."/>
            <person name="Argimon S."/>
            <person name="Zhang W."/>
            <person name="Yang X."/>
            <person name="Jeffery I.B."/>
            <person name="Cooney J.C."/>
            <person name="Kagawa T.F."/>
            <person name="Liu W."/>
            <person name="Song Y."/>
            <person name="Salvetti E."/>
            <person name="Wrobel A."/>
            <person name="Rasinkangas P."/>
            <person name="Parkhill J."/>
            <person name="Rea M.C."/>
            <person name="O'Sullivan O."/>
            <person name="Ritari J."/>
            <person name="Douillard F.P."/>
            <person name="Paul Ross R."/>
            <person name="Yang R."/>
            <person name="Briner A.E."/>
            <person name="Felis G.E."/>
            <person name="de Vos W.M."/>
            <person name="Barrangou R."/>
            <person name="Klaenhammer T.R."/>
            <person name="Caufield P.W."/>
            <person name="Cui Y."/>
            <person name="Zhang H."/>
            <person name="O'Toole P.W."/>
        </authorList>
    </citation>
    <scope>NUCLEOTIDE SEQUENCE [LARGE SCALE GENOMIC DNA]</scope>
    <source>
        <strain evidence="11 12">DSM 17757</strain>
    </source>
</reference>
<evidence type="ECO:0000256" key="6">
    <source>
        <dbReference type="ARBA" id="ARBA00022989"/>
    </source>
</evidence>
<comment type="function">
    <text evidence="8">The phosphoenolpyruvate-dependent sugar phosphotransferase system (PTS), a major carbohydrate active -transport system, catalyzes the phosphorylation of incoming sugar substrates concomitant with their translocation across the cell membrane.</text>
</comment>
<feature type="transmembrane region" description="Helical" evidence="9">
    <location>
        <begin position="109"/>
        <end position="127"/>
    </location>
</feature>
<evidence type="ECO:0000313" key="11">
    <source>
        <dbReference type="EMBL" id="KRN66292.1"/>
    </source>
</evidence>
<comment type="subcellular location">
    <subcellularLocation>
        <location evidence="1">Cell membrane</location>
        <topology evidence="1">Multi-pass membrane protein</topology>
    </subcellularLocation>
</comment>
<feature type="transmembrane region" description="Helical" evidence="9">
    <location>
        <begin position="328"/>
        <end position="348"/>
    </location>
</feature>
<dbReference type="GO" id="GO:0005886">
    <property type="term" value="C:plasma membrane"/>
    <property type="evidence" value="ECO:0007669"/>
    <property type="project" value="UniProtKB-SubCell"/>
</dbReference>
<dbReference type="GO" id="GO:0008982">
    <property type="term" value="F:protein-N(PI)-phosphohistidine-sugar phosphotransferase activity"/>
    <property type="evidence" value="ECO:0007669"/>
    <property type="project" value="UniProtKB-UniRule"/>
</dbReference>
<dbReference type="AlphaFoldDB" id="A0A0R2IX38"/>
<keyword evidence="5 9" id="KW-0812">Transmembrane</keyword>
<keyword evidence="12" id="KW-1185">Reference proteome</keyword>
<evidence type="ECO:0000256" key="2">
    <source>
        <dbReference type="ARBA" id="ARBA00022448"/>
    </source>
</evidence>
<feature type="transmembrane region" description="Helical" evidence="9">
    <location>
        <begin position="295"/>
        <end position="316"/>
    </location>
</feature>
<evidence type="ECO:0000256" key="4">
    <source>
        <dbReference type="ARBA" id="ARBA00022597"/>
    </source>
</evidence>
<protein>
    <recommendedName>
        <fullName evidence="8">Permease IIC component</fullName>
    </recommendedName>
</protein>
<comment type="caution">
    <text evidence="11">The sequence shown here is derived from an EMBL/GenBank/DDBJ whole genome shotgun (WGS) entry which is preliminary data.</text>
</comment>
<dbReference type="Proteomes" id="UP000051568">
    <property type="component" value="Unassembled WGS sequence"/>
</dbReference>
<dbReference type="NCBIfam" id="TIGR00410">
    <property type="entry name" value="lacE"/>
    <property type="match status" value="1"/>
</dbReference>
<dbReference type="PIRSF" id="PIRSF006351">
    <property type="entry name" value="PTS_EIIC-Cellobiose"/>
    <property type="match status" value="1"/>
</dbReference>
<dbReference type="PATRIC" id="fig|319652.3.peg.1562"/>
<evidence type="ECO:0000256" key="8">
    <source>
        <dbReference type="PIRNR" id="PIRNR006351"/>
    </source>
</evidence>
<evidence type="ECO:0000256" key="1">
    <source>
        <dbReference type="ARBA" id="ARBA00004651"/>
    </source>
</evidence>